<keyword evidence="4" id="KW-0256">Endoplasmic reticulum</keyword>
<keyword evidence="5" id="KW-0294">Fucose metabolism</keyword>
<evidence type="ECO:0000256" key="3">
    <source>
        <dbReference type="ARBA" id="ARBA00022679"/>
    </source>
</evidence>
<dbReference type="PANTHER" id="PTHR13398:SF0">
    <property type="entry name" value="GDP-FUCOSE PROTEIN O-FUCOSYLTRANSFERASE 2"/>
    <property type="match status" value="1"/>
</dbReference>
<dbReference type="GO" id="GO:0005783">
    <property type="term" value="C:endoplasmic reticulum"/>
    <property type="evidence" value="ECO:0007669"/>
    <property type="project" value="UniProtKB-SubCell"/>
</dbReference>
<dbReference type="Proteomes" id="UP000467700">
    <property type="component" value="Unassembled WGS sequence"/>
</dbReference>
<feature type="transmembrane region" description="Helical" evidence="9">
    <location>
        <begin position="6"/>
        <end position="27"/>
    </location>
</feature>
<dbReference type="Pfam" id="PF10250">
    <property type="entry name" value="O-FucT"/>
    <property type="match status" value="1"/>
</dbReference>
<comment type="pathway">
    <text evidence="2">Protein modification; protein glycosylation.</text>
</comment>
<dbReference type="InterPro" id="IPR019378">
    <property type="entry name" value="GDP-Fuc_O-FucTrfase"/>
</dbReference>
<dbReference type="PANTHER" id="PTHR13398">
    <property type="entry name" value="GDP-FUCOSE PROTEIN O-FUCOSYLTRANSFERASE 2"/>
    <property type="match status" value="1"/>
</dbReference>
<protein>
    <recommendedName>
        <fullName evidence="8">GDP-fucose protein O-fucosyltransferase 2</fullName>
    </recommendedName>
</protein>
<organism evidence="10 11">
    <name type="scientific">Cyclocybe aegerita</name>
    <name type="common">Black poplar mushroom</name>
    <name type="synonym">Agrocybe aegerita</name>
    <dbReference type="NCBI Taxonomy" id="1973307"/>
    <lineage>
        <taxon>Eukaryota</taxon>
        <taxon>Fungi</taxon>
        <taxon>Dikarya</taxon>
        <taxon>Basidiomycota</taxon>
        <taxon>Agaricomycotina</taxon>
        <taxon>Agaricomycetes</taxon>
        <taxon>Agaricomycetidae</taxon>
        <taxon>Agaricales</taxon>
        <taxon>Agaricineae</taxon>
        <taxon>Bolbitiaceae</taxon>
        <taxon>Cyclocybe</taxon>
    </lineage>
</organism>
<sequence>MQVVSFRTLAGVGVIFLVGVSLCFIVLPEAFRVFQLSLQKSAIMKDQDVSDIITPLDEPQPLNKTASSCSPKSEEQAILQEWDSSHFLQGPPTKQFRENLRDDTFYITAWSNSGFTNQFMGYVNMIYLGMISDRVPIIPPFGPHHISYDSGSLRFSHVFNLTRARRALKRPLLEWHELKEEDSPTSLSEPLPEDREPLGCWSARHEGNPTPIRVKSVIDHLKLDTSYTRVPSNTRHFPDEKTTDFLVFNQLVPYVFPRHPWRPPSSFPLMEASPLGQRLPPDEQLSCFDFLYYVTSSRELFEWQYSWSPAWRLVATHLRFTDELVDQAQSYLRRAFQVTDGTPPFIAVHMRRGDFGQQCRDGRTSKECFVPLENYRKAVESMQQELREKKGMDVKDVVLMSDEQDGKFWDETKKLGWARLDHHKEQTVEKYGEWYPLLLDNIAQSLAAGFVGTGDSTYSLLSARRVEDWNDGPTFMVQRFLGARSLYYEDDGEP</sequence>
<comment type="similarity">
    <text evidence="7">Belongs to the glycosyltransferase 68 family.</text>
</comment>
<keyword evidence="9" id="KW-1133">Transmembrane helix</keyword>
<dbReference type="OrthoDB" id="423313at2759"/>
<dbReference type="EMBL" id="CACVBS010000033">
    <property type="protein sequence ID" value="CAA7261539.1"/>
    <property type="molecule type" value="Genomic_DNA"/>
</dbReference>
<evidence type="ECO:0000256" key="8">
    <source>
        <dbReference type="ARBA" id="ARBA00026232"/>
    </source>
</evidence>
<keyword evidence="3" id="KW-0808">Transferase</keyword>
<keyword evidence="11" id="KW-1185">Reference proteome</keyword>
<comment type="subcellular location">
    <subcellularLocation>
        <location evidence="1">Endoplasmic reticulum</location>
    </subcellularLocation>
</comment>
<comment type="caution">
    <text evidence="10">The sequence shown here is derived from an EMBL/GenBank/DDBJ whole genome shotgun (WGS) entry which is preliminary data.</text>
</comment>
<keyword evidence="6" id="KW-0119">Carbohydrate metabolism</keyword>
<dbReference type="GO" id="GO:0006004">
    <property type="term" value="P:fucose metabolic process"/>
    <property type="evidence" value="ECO:0007669"/>
    <property type="project" value="UniProtKB-KW"/>
</dbReference>
<evidence type="ECO:0000256" key="1">
    <source>
        <dbReference type="ARBA" id="ARBA00004240"/>
    </source>
</evidence>
<evidence type="ECO:0000313" key="11">
    <source>
        <dbReference type="Proteomes" id="UP000467700"/>
    </source>
</evidence>
<evidence type="ECO:0000256" key="6">
    <source>
        <dbReference type="ARBA" id="ARBA00023277"/>
    </source>
</evidence>
<evidence type="ECO:0000256" key="2">
    <source>
        <dbReference type="ARBA" id="ARBA00004922"/>
    </source>
</evidence>
<keyword evidence="9" id="KW-0472">Membrane</keyword>
<evidence type="ECO:0000313" key="10">
    <source>
        <dbReference type="EMBL" id="CAA7261539.1"/>
    </source>
</evidence>
<evidence type="ECO:0000256" key="4">
    <source>
        <dbReference type="ARBA" id="ARBA00022824"/>
    </source>
</evidence>
<accession>A0A8S0XGB4</accession>
<keyword evidence="9" id="KW-0812">Transmembrane</keyword>
<dbReference type="GO" id="GO:0046922">
    <property type="term" value="F:peptide-O-fucosyltransferase activity"/>
    <property type="evidence" value="ECO:0007669"/>
    <property type="project" value="InterPro"/>
</dbReference>
<proteinExistence type="inferred from homology"/>
<dbReference type="AlphaFoldDB" id="A0A8S0XGB4"/>
<dbReference type="InterPro" id="IPR045130">
    <property type="entry name" value="OFUT2-like"/>
</dbReference>
<evidence type="ECO:0000256" key="9">
    <source>
        <dbReference type="SAM" id="Phobius"/>
    </source>
</evidence>
<gene>
    <name evidence="10" type="ORF">AAE3_LOCUS3655</name>
</gene>
<dbReference type="CDD" id="cd11296">
    <property type="entry name" value="O-FucT_like"/>
    <property type="match status" value="1"/>
</dbReference>
<reference evidence="10 11" key="1">
    <citation type="submission" date="2020-01" db="EMBL/GenBank/DDBJ databases">
        <authorList>
            <person name="Gupta K D."/>
        </authorList>
    </citation>
    <scope>NUCLEOTIDE SEQUENCE [LARGE SCALE GENOMIC DNA]</scope>
</reference>
<evidence type="ECO:0000256" key="7">
    <source>
        <dbReference type="ARBA" id="ARBA00025803"/>
    </source>
</evidence>
<name>A0A8S0XGB4_CYCAE</name>
<evidence type="ECO:0000256" key="5">
    <source>
        <dbReference type="ARBA" id="ARBA00023253"/>
    </source>
</evidence>
<dbReference type="Gene3D" id="3.40.50.11350">
    <property type="match status" value="1"/>
</dbReference>